<protein>
    <recommendedName>
        <fullName evidence="4">VHS domain-containing protein</fullName>
    </recommendedName>
</protein>
<evidence type="ECO:0000313" key="6">
    <source>
        <dbReference type="Proteomes" id="UP000481153"/>
    </source>
</evidence>
<dbReference type="AlphaFoldDB" id="A0A6G0WAR0"/>
<dbReference type="GO" id="GO:0016020">
    <property type="term" value="C:membrane"/>
    <property type="evidence" value="ECO:0007669"/>
    <property type="project" value="UniProtKB-SubCell"/>
</dbReference>
<dbReference type="CDD" id="cd03561">
    <property type="entry name" value="VHS"/>
    <property type="match status" value="1"/>
</dbReference>
<evidence type="ECO:0000256" key="2">
    <source>
        <dbReference type="ARBA" id="ARBA00023136"/>
    </source>
</evidence>
<feature type="compositionally biased region" description="Pro residues" evidence="3">
    <location>
        <begin position="464"/>
        <end position="480"/>
    </location>
</feature>
<dbReference type="SUPFAM" id="SSF48464">
    <property type="entry name" value="ENTH/VHS domain"/>
    <property type="match status" value="1"/>
</dbReference>
<dbReference type="EMBL" id="VJMJ01000276">
    <property type="protein sequence ID" value="KAF0724234.1"/>
    <property type="molecule type" value="Genomic_DNA"/>
</dbReference>
<feature type="domain" description="VHS" evidence="4">
    <location>
        <begin position="52"/>
        <end position="189"/>
    </location>
</feature>
<comment type="caution">
    <text evidence="5">The sequence shown here is derived from an EMBL/GenBank/DDBJ whole genome shotgun (WGS) entry which is preliminary data.</text>
</comment>
<name>A0A6G0WAR0_9STRA</name>
<dbReference type="GO" id="GO:0043130">
    <property type="term" value="F:ubiquitin binding"/>
    <property type="evidence" value="ECO:0007669"/>
    <property type="project" value="InterPro"/>
</dbReference>
<evidence type="ECO:0000256" key="3">
    <source>
        <dbReference type="SAM" id="MobiDB-lite"/>
    </source>
</evidence>
<dbReference type="PROSITE" id="PS50179">
    <property type="entry name" value="VHS"/>
    <property type="match status" value="1"/>
</dbReference>
<dbReference type="GO" id="GO:0035091">
    <property type="term" value="F:phosphatidylinositol binding"/>
    <property type="evidence" value="ECO:0007669"/>
    <property type="project" value="InterPro"/>
</dbReference>
<reference evidence="5 6" key="1">
    <citation type="submission" date="2019-07" db="EMBL/GenBank/DDBJ databases">
        <title>Genomics analysis of Aphanomyces spp. identifies a new class of oomycete effector associated with host adaptation.</title>
        <authorList>
            <person name="Gaulin E."/>
        </authorList>
    </citation>
    <scope>NUCLEOTIDE SEQUENCE [LARGE SCALE GENOMIC DNA]</scope>
    <source>
        <strain evidence="5 6">ATCC 201684</strain>
    </source>
</reference>
<proteinExistence type="predicted"/>
<dbReference type="Proteomes" id="UP000481153">
    <property type="component" value="Unassembled WGS sequence"/>
</dbReference>
<evidence type="ECO:0000256" key="1">
    <source>
        <dbReference type="ARBA" id="ARBA00004170"/>
    </source>
</evidence>
<sequence length="493" mass="54568">MTELRRFLKAPKSQKLTLTLPMDYIQKKSFYAMCPPEMKTLMDELDKMIDQATSDYTSSESWPSIIAVVDKLNSLTDNEVRNETIRMVRMRLAHFSPTVVLSALHLTEALVKNCGRAIRQRISQPKFMQTMELLYKEHHGKVGREHIQISARVLELIQGWGEAFLPHRRDFPGFVDAYHKMCKQGVAFPTQYDASRAPVLSPPRNGGGVPGIPEATAPELPLPPPTTSSAFRDLPPEQTFHVANNVLEMVEDMLSESAKEQHANIFANDILLDLYQQLMDLRGRLVQVIDQEASRGGENLDKYLTLNDAIQAAQKVYQQATAKTVAAKTDSPSRKHKAEERDEKVDIEEAILSPKKAVRFEEFEDDDDDPFAAFAQERLKKVTSAVSSPPLSSSLPPEVVSMSTPAISVNNAPVVAPTLPVAAPAPSIPVADLISWDDDVVVQPAPAPVPPPAVPRNPFDDLFPAPPSMPQPVQQPPPPLLGRKASSNPFDMI</sequence>
<dbReference type="Pfam" id="PF00790">
    <property type="entry name" value="VHS"/>
    <property type="match status" value="1"/>
</dbReference>
<dbReference type="InterPro" id="IPR044836">
    <property type="entry name" value="TOL_plant"/>
</dbReference>
<dbReference type="PANTHER" id="PTHR45898">
    <property type="entry name" value="TOM1-LIKE PROTEIN"/>
    <property type="match status" value="1"/>
</dbReference>
<comment type="subcellular location">
    <subcellularLocation>
        <location evidence="1">Membrane</location>
        <topology evidence="1">Peripheral membrane protein</topology>
    </subcellularLocation>
</comment>
<dbReference type="InterPro" id="IPR002014">
    <property type="entry name" value="VHS_dom"/>
</dbReference>
<dbReference type="SMART" id="SM00288">
    <property type="entry name" value="VHS"/>
    <property type="match status" value="1"/>
</dbReference>
<dbReference type="Gene3D" id="1.20.58.160">
    <property type="match status" value="1"/>
</dbReference>
<dbReference type="SUPFAM" id="SSF89009">
    <property type="entry name" value="GAT-like domain"/>
    <property type="match status" value="1"/>
</dbReference>
<dbReference type="PANTHER" id="PTHR45898:SF4">
    <property type="entry name" value="TARGET OF MYB PROTEIN 1"/>
    <property type="match status" value="1"/>
</dbReference>
<dbReference type="InterPro" id="IPR038425">
    <property type="entry name" value="GAT_sf"/>
</dbReference>
<keyword evidence="6" id="KW-1185">Reference proteome</keyword>
<evidence type="ECO:0000313" key="5">
    <source>
        <dbReference type="EMBL" id="KAF0724234.1"/>
    </source>
</evidence>
<feature type="region of interest" description="Disordered" evidence="3">
    <location>
        <begin position="197"/>
        <end position="220"/>
    </location>
</feature>
<gene>
    <name evidence="5" type="ORF">Ae201684_017047</name>
</gene>
<organism evidence="5 6">
    <name type="scientific">Aphanomyces euteiches</name>
    <dbReference type="NCBI Taxonomy" id="100861"/>
    <lineage>
        <taxon>Eukaryota</taxon>
        <taxon>Sar</taxon>
        <taxon>Stramenopiles</taxon>
        <taxon>Oomycota</taxon>
        <taxon>Saprolegniomycetes</taxon>
        <taxon>Saprolegniales</taxon>
        <taxon>Verrucalvaceae</taxon>
        <taxon>Aphanomyces</taxon>
    </lineage>
</organism>
<dbReference type="InterPro" id="IPR008942">
    <property type="entry name" value="ENTH_VHS"/>
</dbReference>
<dbReference type="GO" id="GO:0043328">
    <property type="term" value="P:protein transport to vacuole involved in ubiquitin-dependent protein catabolic process via the multivesicular body sorting pathway"/>
    <property type="evidence" value="ECO:0007669"/>
    <property type="project" value="InterPro"/>
</dbReference>
<accession>A0A6G0WAR0</accession>
<dbReference type="Gene3D" id="1.25.40.90">
    <property type="match status" value="1"/>
</dbReference>
<feature type="region of interest" description="Disordered" evidence="3">
    <location>
        <begin position="446"/>
        <end position="493"/>
    </location>
</feature>
<keyword evidence="2" id="KW-0472">Membrane</keyword>
<feature type="compositionally biased region" description="Pro residues" evidence="3">
    <location>
        <begin position="446"/>
        <end position="455"/>
    </location>
</feature>
<evidence type="ECO:0000259" key="4">
    <source>
        <dbReference type="PROSITE" id="PS50179"/>
    </source>
</evidence>
<dbReference type="VEuPathDB" id="FungiDB:AeMF1_001303"/>